<comment type="caution">
    <text evidence="1">The sequence shown here is derived from an EMBL/GenBank/DDBJ whole genome shotgun (WGS) entry which is preliminary data.</text>
</comment>
<dbReference type="EMBL" id="MU155171">
    <property type="protein sequence ID" value="KAF9482001.1"/>
    <property type="molecule type" value="Genomic_DNA"/>
</dbReference>
<accession>A0A9P6CVP7</accession>
<proteinExistence type="predicted"/>
<name>A0A9P6CVP7_9AGAR</name>
<reference evidence="1" key="1">
    <citation type="submission" date="2020-11" db="EMBL/GenBank/DDBJ databases">
        <authorList>
            <consortium name="DOE Joint Genome Institute"/>
            <person name="Ahrendt S."/>
            <person name="Riley R."/>
            <person name="Andreopoulos W."/>
            <person name="Labutti K."/>
            <person name="Pangilinan J."/>
            <person name="Ruiz-Duenas F.J."/>
            <person name="Barrasa J.M."/>
            <person name="Sanchez-Garcia M."/>
            <person name="Camarero S."/>
            <person name="Miyauchi S."/>
            <person name="Serrano A."/>
            <person name="Linde D."/>
            <person name="Babiker R."/>
            <person name="Drula E."/>
            <person name="Ayuso-Fernandez I."/>
            <person name="Pacheco R."/>
            <person name="Padilla G."/>
            <person name="Ferreira P."/>
            <person name="Barriuso J."/>
            <person name="Kellner H."/>
            <person name="Castanera R."/>
            <person name="Alfaro M."/>
            <person name="Ramirez L."/>
            <person name="Pisabarro A.G."/>
            <person name="Kuo A."/>
            <person name="Tritt A."/>
            <person name="Lipzen A."/>
            <person name="He G."/>
            <person name="Yan M."/>
            <person name="Ng V."/>
            <person name="Cullen D."/>
            <person name="Martin F."/>
            <person name="Rosso M.-N."/>
            <person name="Henrissat B."/>
            <person name="Hibbett D."/>
            <person name="Martinez A.T."/>
            <person name="Grigoriev I.V."/>
        </authorList>
    </citation>
    <scope>NUCLEOTIDE SEQUENCE</scope>
    <source>
        <strain evidence="1">CIRM-BRFM 674</strain>
    </source>
</reference>
<organism evidence="1 2">
    <name type="scientific">Pholiota conissans</name>
    <dbReference type="NCBI Taxonomy" id="109636"/>
    <lineage>
        <taxon>Eukaryota</taxon>
        <taxon>Fungi</taxon>
        <taxon>Dikarya</taxon>
        <taxon>Basidiomycota</taxon>
        <taxon>Agaricomycotina</taxon>
        <taxon>Agaricomycetes</taxon>
        <taxon>Agaricomycetidae</taxon>
        <taxon>Agaricales</taxon>
        <taxon>Agaricineae</taxon>
        <taxon>Strophariaceae</taxon>
        <taxon>Pholiota</taxon>
    </lineage>
</organism>
<keyword evidence="2" id="KW-1185">Reference proteome</keyword>
<protein>
    <submittedName>
        <fullName evidence="1">Uncharacterized protein</fullName>
    </submittedName>
</protein>
<sequence>MIQCVPDTVGPMWRVPSDVVLDSNLKLHVWSTATNCYPSCGMNLKKRGRLVVPHFCISCPCDHGIMRRSEIRVQTPIHSQFKLRSRFIEDSIFWCGMHV</sequence>
<evidence type="ECO:0000313" key="2">
    <source>
        <dbReference type="Proteomes" id="UP000807469"/>
    </source>
</evidence>
<feature type="non-terminal residue" evidence="1">
    <location>
        <position position="99"/>
    </location>
</feature>
<gene>
    <name evidence="1" type="ORF">BDN70DRAFT_875628</name>
</gene>
<evidence type="ECO:0000313" key="1">
    <source>
        <dbReference type="EMBL" id="KAF9482001.1"/>
    </source>
</evidence>
<dbReference type="Proteomes" id="UP000807469">
    <property type="component" value="Unassembled WGS sequence"/>
</dbReference>
<dbReference type="AlphaFoldDB" id="A0A9P6CVP7"/>